<dbReference type="EMBL" id="BAAAYX010000002">
    <property type="protein sequence ID" value="GAA3693661.1"/>
    <property type="molecule type" value="Genomic_DNA"/>
</dbReference>
<evidence type="ECO:0000313" key="10">
    <source>
        <dbReference type="Proteomes" id="UP001500051"/>
    </source>
</evidence>
<proteinExistence type="inferred from homology"/>
<evidence type="ECO:0008006" key="11">
    <source>
        <dbReference type="Google" id="ProtNLM"/>
    </source>
</evidence>
<dbReference type="PANTHER" id="PTHR34583:SF2">
    <property type="entry name" value="ANTIPORTER SUBUNIT MNHC2-RELATED"/>
    <property type="match status" value="1"/>
</dbReference>
<accession>A0ABP7CRM1</accession>
<evidence type="ECO:0000256" key="5">
    <source>
        <dbReference type="ARBA" id="ARBA00022989"/>
    </source>
</evidence>
<feature type="region of interest" description="Disordered" evidence="7">
    <location>
        <begin position="125"/>
        <end position="215"/>
    </location>
</feature>
<dbReference type="InterPro" id="IPR039428">
    <property type="entry name" value="NUOK/Mnh_C1-like"/>
</dbReference>
<comment type="similarity">
    <text evidence="2">Belongs to the CPA3 antiporters (TC 2.A.63) subunit C family.</text>
</comment>
<feature type="transmembrane region" description="Helical" evidence="8">
    <location>
        <begin position="6"/>
        <end position="23"/>
    </location>
</feature>
<evidence type="ECO:0000256" key="2">
    <source>
        <dbReference type="ARBA" id="ARBA00010388"/>
    </source>
</evidence>
<sequence length="215" mass="21985">MSSSLTLMIVSGVLITAGVYLMMERSLTRILVGVLLAGNGVNLLFLIASGQPGGAPFIDTERGRDISDPLPQAMVLTAIVITLGLTAFLLTMAYRSFQLNGHDEVADDVEDRQIVRLAEADLASASFDEDDRSLPSEDDSEPDPAVEGSEDSSDDSGGPPGGTGADPARRAHGAAGDGQPGDGQPGGGADGDERRDSAEEATDDIIGQGVGGTGS</sequence>
<dbReference type="Gene3D" id="1.10.287.3510">
    <property type="match status" value="1"/>
</dbReference>
<dbReference type="NCBIfam" id="NF005929">
    <property type="entry name" value="PRK07946.1"/>
    <property type="match status" value="1"/>
</dbReference>
<keyword evidence="10" id="KW-1185">Reference proteome</keyword>
<feature type="transmembrane region" description="Helical" evidence="8">
    <location>
        <begin position="70"/>
        <end position="90"/>
    </location>
</feature>
<comment type="caution">
    <text evidence="9">The sequence shown here is derived from an EMBL/GenBank/DDBJ whole genome shotgun (WGS) entry which is preliminary data.</text>
</comment>
<protein>
    <recommendedName>
        <fullName evidence="11">Na(+)/H(+) antiporter subunit C</fullName>
    </recommendedName>
</protein>
<dbReference type="RefSeq" id="WP_344810851.1">
    <property type="nucleotide sequence ID" value="NZ_BAAAYX010000002.1"/>
</dbReference>
<evidence type="ECO:0000256" key="7">
    <source>
        <dbReference type="SAM" id="MobiDB-lite"/>
    </source>
</evidence>
<dbReference type="InterPro" id="IPR050601">
    <property type="entry name" value="CPA3_antiporter_subunitC"/>
</dbReference>
<evidence type="ECO:0000256" key="4">
    <source>
        <dbReference type="ARBA" id="ARBA00022692"/>
    </source>
</evidence>
<evidence type="ECO:0000256" key="8">
    <source>
        <dbReference type="SAM" id="Phobius"/>
    </source>
</evidence>
<dbReference type="PANTHER" id="PTHR34583">
    <property type="entry name" value="ANTIPORTER SUBUNIT MNHC2-RELATED"/>
    <property type="match status" value="1"/>
</dbReference>
<evidence type="ECO:0000313" key="9">
    <source>
        <dbReference type="EMBL" id="GAA3693661.1"/>
    </source>
</evidence>
<evidence type="ECO:0000256" key="3">
    <source>
        <dbReference type="ARBA" id="ARBA00022475"/>
    </source>
</evidence>
<dbReference type="Pfam" id="PF00420">
    <property type="entry name" value="Oxidored_q2"/>
    <property type="match status" value="1"/>
</dbReference>
<name>A0ABP7CRM1_9ACTN</name>
<feature type="compositionally biased region" description="Gly residues" evidence="7">
    <location>
        <begin position="175"/>
        <end position="189"/>
    </location>
</feature>
<keyword evidence="5 8" id="KW-1133">Transmembrane helix</keyword>
<feature type="compositionally biased region" description="Acidic residues" evidence="7">
    <location>
        <begin position="127"/>
        <end position="154"/>
    </location>
</feature>
<keyword evidence="6 8" id="KW-0472">Membrane</keyword>
<keyword evidence="3" id="KW-1003">Cell membrane</keyword>
<gene>
    <name evidence="9" type="ORF">GCM10022204_06700</name>
</gene>
<dbReference type="Proteomes" id="UP001500051">
    <property type="component" value="Unassembled WGS sequence"/>
</dbReference>
<reference evidence="10" key="1">
    <citation type="journal article" date="2019" name="Int. J. Syst. Evol. Microbiol.">
        <title>The Global Catalogue of Microorganisms (GCM) 10K type strain sequencing project: providing services to taxonomists for standard genome sequencing and annotation.</title>
        <authorList>
            <consortium name="The Broad Institute Genomics Platform"/>
            <consortium name="The Broad Institute Genome Sequencing Center for Infectious Disease"/>
            <person name="Wu L."/>
            <person name="Ma J."/>
        </authorList>
    </citation>
    <scope>NUCLEOTIDE SEQUENCE [LARGE SCALE GENOMIC DNA]</scope>
    <source>
        <strain evidence="10">JCM 16548</strain>
    </source>
</reference>
<evidence type="ECO:0000256" key="1">
    <source>
        <dbReference type="ARBA" id="ARBA00004651"/>
    </source>
</evidence>
<feature type="transmembrane region" description="Helical" evidence="8">
    <location>
        <begin position="30"/>
        <end position="50"/>
    </location>
</feature>
<evidence type="ECO:0000256" key="6">
    <source>
        <dbReference type="ARBA" id="ARBA00023136"/>
    </source>
</evidence>
<comment type="subcellular location">
    <subcellularLocation>
        <location evidence="1">Cell membrane</location>
        <topology evidence="1">Multi-pass membrane protein</topology>
    </subcellularLocation>
</comment>
<organism evidence="9 10">
    <name type="scientific">Microlunatus aurantiacus</name>
    <dbReference type="NCBI Taxonomy" id="446786"/>
    <lineage>
        <taxon>Bacteria</taxon>
        <taxon>Bacillati</taxon>
        <taxon>Actinomycetota</taxon>
        <taxon>Actinomycetes</taxon>
        <taxon>Propionibacteriales</taxon>
        <taxon>Propionibacteriaceae</taxon>
        <taxon>Microlunatus</taxon>
    </lineage>
</organism>
<keyword evidence="4 8" id="KW-0812">Transmembrane</keyword>